<evidence type="ECO:0000313" key="2">
    <source>
        <dbReference type="EMBL" id="RFU16100.1"/>
    </source>
</evidence>
<accession>A0A372IMA8</accession>
<evidence type="ECO:0000313" key="3">
    <source>
        <dbReference type="Proteomes" id="UP000264702"/>
    </source>
</evidence>
<dbReference type="Proteomes" id="UP000264702">
    <property type="component" value="Unassembled WGS sequence"/>
</dbReference>
<dbReference type="EMBL" id="QVQT01000004">
    <property type="protein sequence ID" value="RFU16100.1"/>
    <property type="molecule type" value="Genomic_DNA"/>
</dbReference>
<sequence length="83" mass="9183">MFNADRERASEWGRERSVQAGGRRLLASKHSAQEEWLCRENQSAANGLSLDFQGGAGFRGGSGCGAMHRRHKGEPKLAFDDMF</sequence>
<feature type="region of interest" description="Disordered" evidence="1">
    <location>
        <begin position="1"/>
        <end position="23"/>
    </location>
</feature>
<comment type="caution">
    <text evidence="2">The sequence shown here is derived from an EMBL/GenBank/DDBJ whole genome shotgun (WGS) entry which is preliminary data.</text>
</comment>
<dbReference type="AlphaFoldDB" id="A0A372IMA8"/>
<feature type="compositionally biased region" description="Basic and acidic residues" evidence="1">
    <location>
        <begin position="1"/>
        <end position="17"/>
    </location>
</feature>
<gene>
    <name evidence="2" type="ORF">D0Y96_11805</name>
</gene>
<organism evidence="2 3">
    <name type="scientific">Paracidobacterium acidisoli</name>
    <dbReference type="NCBI Taxonomy" id="2303751"/>
    <lineage>
        <taxon>Bacteria</taxon>
        <taxon>Pseudomonadati</taxon>
        <taxon>Acidobacteriota</taxon>
        <taxon>Terriglobia</taxon>
        <taxon>Terriglobales</taxon>
        <taxon>Acidobacteriaceae</taxon>
        <taxon>Paracidobacterium</taxon>
    </lineage>
</organism>
<proteinExistence type="predicted"/>
<keyword evidence="3" id="KW-1185">Reference proteome</keyword>
<reference evidence="2 3" key="1">
    <citation type="submission" date="2018-08" db="EMBL/GenBank/DDBJ databases">
        <title>Acidipila sp. 4G-K13, an acidobacterium isolated from forest soil.</title>
        <authorList>
            <person name="Gao Z.-H."/>
            <person name="Qiu L.-H."/>
        </authorList>
    </citation>
    <scope>NUCLEOTIDE SEQUENCE [LARGE SCALE GENOMIC DNA]</scope>
    <source>
        <strain evidence="2 3">4G-K13</strain>
    </source>
</reference>
<name>A0A372IMA8_9BACT</name>
<protein>
    <submittedName>
        <fullName evidence="2">Uncharacterized protein</fullName>
    </submittedName>
</protein>
<evidence type="ECO:0000256" key="1">
    <source>
        <dbReference type="SAM" id="MobiDB-lite"/>
    </source>
</evidence>